<dbReference type="AlphaFoldDB" id="A0AAX6S2V8"/>
<dbReference type="RefSeq" id="XP_021103292.1">
    <property type="nucleotide sequence ID" value="XM_021247633.1"/>
</dbReference>
<dbReference type="Proteomes" id="UP000694906">
    <property type="component" value="Unplaced"/>
</dbReference>
<proteinExistence type="predicted"/>
<reference evidence="3" key="1">
    <citation type="submission" date="2025-08" db="UniProtKB">
        <authorList>
            <consortium name="RefSeq"/>
        </authorList>
    </citation>
    <scope>IDENTIFICATION</scope>
</reference>
<feature type="compositionally biased region" description="Pro residues" evidence="1">
    <location>
        <begin position="54"/>
        <end position="65"/>
    </location>
</feature>
<dbReference type="GeneID" id="110346482"/>
<protein>
    <submittedName>
        <fullName evidence="3">Uncharacterized protein LOC110346482</fullName>
    </submittedName>
</protein>
<sequence length="219" mass="23571">MRVALRPHRPGGPRLVRHGQASESEAPHPGGPRQAAPTNHRSSTATHGRWAGPPRRPAPPQPPRVTPGRNPSNPCRDPHWLQRDSSGAGGGQGPAGSGTRPGEASAEGVLEPLFPVSVRWSWCSNIHPVSPLGTCARRFPVPSCRLLNCTVCCGIKKAARDEVKRVAANDELNFWKDCPLQLPDISTTETHSSRMTPSATLRTLLLENVLKCSVLSSCF</sequence>
<feature type="compositionally biased region" description="Gly residues" evidence="1">
    <location>
        <begin position="87"/>
        <end position="96"/>
    </location>
</feature>
<accession>A0AAX6S2V8</accession>
<keyword evidence="2" id="KW-1185">Reference proteome</keyword>
<feature type="region of interest" description="Disordered" evidence="1">
    <location>
        <begin position="1"/>
        <end position="105"/>
    </location>
</feature>
<name>A0AAX6S2V8_HETGA</name>
<feature type="compositionally biased region" description="Basic residues" evidence="1">
    <location>
        <begin position="1"/>
        <end position="17"/>
    </location>
</feature>
<evidence type="ECO:0000313" key="3">
    <source>
        <dbReference type="RefSeq" id="XP_021103292.1"/>
    </source>
</evidence>
<feature type="compositionally biased region" description="Polar residues" evidence="1">
    <location>
        <begin position="36"/>
        <end position="46"/>
    </location>
</feature>
<gene>
    <name evidence="3" type="primary">LOC110346482</name>
</gene>
<evidence type="ECO:0000313" key="2">
    <source>
        <dbReference type="Proteomes" id="UP000694906"/>
    </source>
</evidence>
<organism evidence="2 3">
    <name type="scientific">Heterocephalus glaber</name>
    <name type="common">Naked mole rat</name>
    <dbReference type="NCBI Taxonomy" id="10181"/>
    <lineage>
        <taxon>Eukaryota</taxon>
        <taxon>Metazoa</taxon>
        <taxon>Chordata</taxon>
        <taxon>Craniata</taxon>
        <taxon>Vertebrata</taxon>
        <taxon>Euteleostomi</taxon>
        <taxon>Mammalia</taxon>
        <taxon>Eutheria</taxon>
        <taxon>Euarchontoglires</taxon>
        <taxon>Glires</taxon>
        <taxon>Rodentia</taxon>
        <taxon>Hystricomorpha</taxon>
        <taxon>Bathyergidae</taxon>
        <taxon>Heterocephalus</taxon>
    </lineage>
</organism>
<evidence type="ECO:0000256" key="1">
    <source>
        <dbReference type="SAM" id="MobiDB-lite"/>
    </source>
</evidence>